<feature type="region of interest" description="Disordered" evidence="9">
    <location>
        <begin position="202"/>
        <end position="224"/>
    </location>
</feature>
<protein>
    <recommendedName>
        <fullName evidence="7">Peroxiredoxin</fullName>
        <ecNumber evidence="7">1.11.1.24</ecNumber>
    </recommendedName>
</protein>
<reference evidence="11" key="1">
    <citation type="submission" date="2020-10" db="EMBL/GenBank/DDBJ databases">
        <title>Unveiling of a novel bifunctional photoreceptor, Dualchrome1, isolated from a cosmopolitan green alga.</title>
        <authorList>
            <person name="Suzuki S."/>
            <person name="Kawachi M."/>
        </authorList>
    </citation>
    <scope>NUCLEOTIDE SEQUENCE</scope>
    <source>
        <strain evidence="11">NIES 2893</strain>
    </source>
</reference>
<dbReference type="PANTHER" id="PTHR43503:SF12">
    <property type="entry name" value="PEROXIREDOXIN"/>
    <property type="match status" value="1"/>
</dbReference>
<keyword evidence="4 7" id="KW-0676">Redox-active center</keyword>
<organism evidence="11 12">
    <name type="scientific">Pycnococcus provasolii</name>
    <dbReference type="NCBI Taxonomy" id="41880"/>
    <lineage>
        <taxon>Eukaryota</taxon>
        <taxon>Viridiplantae</taxon>
        <taxon>Chlorophyta</taxon>
        <taxon>Pseudoscourfieldiophyceae</taxon>
        <taxon>Pseudoscourfieldiales</taxon>
        <taxon>Pycnococcaceae</taxon>
        <taxon>Pycnococcus</taxon>
    </lineage>
</organism>
<dbReference type="Pfam" id="PF10417">
    <property type="entry name" value="1-cysPrx_C"/>
    <property type="match status" value="1"/>
</dbReference>
<dbReference type="InterPro" id="IPR019479">
    <property type="entry name" value="Peroxiredoxin_C"/>
</dbReference>
<evidence type="ECO:0000256" key="5">
    <source>
        <dbReference type="ARBA" id="ARBA00025719"/>
    </source>
</evidence>
<dbReference type="PROSITE" id="PS51352">
    <property type="entry name" value="THIOREDOXIN_2"/>
    <property type="match status" value="1"/>
</dbReference>
<name>A0A830H778_9CHLO</name>
<evidence type="ECO:0000256" key="2">
    <source>
        <dbReference type="ARBA" id="ARBA00022862"/>
    </source>
</evidence>
<comment type="caution">
    <text evidence="11">The sequence shown here is derived from an EMBL/GenBank/DDBJ whole genome shotgun (WGS) entry which is preliminary data.</text>
</comment>
<comment type="similarity">
    <text evidence="5">Belongs to the peroxiredoxin family. Prx6 subfamily.</text>
</comment>
<dbReference type="AlphaFoldDB" id="A0A830H778"/>
<evidence type="ECO:0000313" key="12">
    <source>
        <dbReference type="Proteomes" id="UP000660262"/>
    </source>
</evidence>
<evidence type="ECO:0000256" key="9">
    <source>
        <dbReference type="SAM" id="MobiDB-lite"/>
    </source>
</evidence>
<dbReference type="PANTHER" id="PTHR43503">
    <property type="entry name" value="MCG48959-RELATED"/>
    <property type="match status" value="1"/>
</dbReference>
<dbReference type="InterPro" id="IPR024706">
    <property type="entry name" value="Peroxiredoxin_AhpC-typ"/>
</dbReference>
<comment type="function">
    <text evidence="7">Thiol-specific peroxidase that catalyzes the reduction of hydrogen peroxide and organic hydroperoxides to water and alcohols, respectively.</text>
</comment>
<evidence type="ECO:0000313" key="11">
    <source>
        <dbReference type="EMBL" id="GHP02432.1"/>
    </source>
</evidence>
<dbReference type="InterPro" id="IPR000866">
    <property type="entry name" value="AhpC/TSA"/>
</dbReference>
<evidence type="ECO:0000256" key="4">
    <source>
        <dbReference type="ARBA" id="ARBA00023284"/>
    </source>
</evidence>
<dbReference type="CDD" id="cd03016">
    <property type="entry name" value="PRX_1cys"/>
    <property type="match status" value="1"/>
</dbReference>
<accession>A0A830H778</accession>
<dbReference type="FunFam" id="3.40.30.10:FF:000011">
    <property type="entry name" value="Peroxiredoxin PRX1"/>
    <property type="match status" value="1"/>
</dbReference>
<evidence type="ECO:0000256" key="8">
    <source>
        <dbReference type="PIRSR" id="PIRSR000239-1"/>
    </source>
</evidence>
<dbReference type="SUPFAM" id="SSF52833">
    <property type="entry name" value="Thioredoxin-like"/>
    <property type="match status" value="1"/>
</dbReference>
<sequence>MALVLGTTVPDFTADSTTGSLNWHSYIDNSWAVLFSHPADFTPVCTTELGAVASIHDEFTKRGVKVAALSCDTTEHHIEWIKDIEATSYAEKSTVTYPIISDPNREIAVLYGMLDPAEKDKQGLPLTCRAVFVVNPQKKLALSILYPATTGRSFAEVLRVIDSLQLTATQSVATPANWTKGKTCMVVPTLSDNEARERFPKGFETSEVPSGKSYLRITPDPTND</sequence>
<dbReference type="Gene3D" id="3.40.30.10">
    <property type="entry name" value="Glutaredoxin"/>
    <property type="match status" value="1"/>
</dbReference>
<dbReference type="Proteomes" id="UP000660262">
    <property type="component" value="Unassembled WGS sequence"/>
</dbReference>
<proteinExistence type="inferred from homology"/>
<dbReference type="InterPro" id="IPR036249">
    <property type="entry name" value="Thioredoxin-like_sf"/>
</dbReference>
<keyword evidence="12" id="KW-1185">Reference proteome</keyword>
<dbReference type="GO" id="GO:0045454">
    <property type="term" value="P:cell redox homeostasis"/>
    <property type="evidence" value="ECO:0007669"/>
    <property type="project" value="TreeGrafter"/>
</dbReference>
<comment type="catalytic activity">
    <reaction evidence="6 7">
        <text>a hydroperoxide + [thioredoxin]-dithiol = an alcohol + [thioredoxin]-disulfide + H2O</text>
        <dbReference type="Rhea" id="RHEA:62620"/>
        <dbReference type="Rhea" id="RHEA-COMP:10698"/>
        <dbReference type="Rhea" id="RHEA-COMP:10700"/>
        <dbReference type="ChEBI" id="CHEBI:15377"/>
        <dbReference type="ChEBI" id="CHEBI:29950"/>
        <dbReference type="ChEBI" id="CHEBI:30879"/>
        <dbReference type="ChEBI" id="CHEBI:35924"/>
        <dbReference type="ChEBI" id="CHEBI:50058"/>
        <dbReference type="EC" id="1.11.1.24"/>
    </reaction>
</comment>
<evidence type="ECO:0000256" key="7">
    <source>
        <dbReference type="PIRNR" id="PIRNR000239"/>
    </source>
</evidence>
<gene>
    <name evidence="11" type="ORF">PPROV_000118900</name>
</gene>
<feature type="active site" description="Cysteine sulfenic acid (-SOH) intermediate; for peroxidase activity" evidence="8">
    <location>
        <position position="45"/>
    </location>
</feature>
<dbReference type="Gene3D" id="3.30.1020.10">
    <property type="entry name" value="Antioxidant, Horf6, Chain A, domain2"/>
    <property type="match status" value="1"/>
</dbReference>
<dbReference type="OrthoDB" id="2996783at2759"/>
<dbReference type="EMBL" id="BNJQ01000003">
    <property type="protein sequence ID" value="GHP02432.1"/>
    <property type="molecule type" value="Genomic_DNA"/>
</dbReference>
<dbReference type="PIRSF" id="PIRSF000239">
    <property type="entry name" value="AHPC"/>
    <property type="match status" value="1"/>
</dbReference>
<dbReference type="FunFam" id="3.30.1020.10:FF:000001">
    <property type="entry name" value="1-Cys peroxiredoxin"/>
    <property type="match status" value="1"/>
</dbReference>
<keyword evidence="2 7" id="KW-0049">Antioxidant</keyword>
<dbReference type="InterPro" id="IPR013766">
    <property type="entry name" value="Thioredoxin_domain"/>
</dbReference>
<evidence type="ECO:0000256" key="6">
    <source>
        <dbReference type="ARBA" id="ARBA00049091"/>
    </source>
</evidence>
<evidence type="ECO:0000256" key="1">
    <source>
        <dbReference type="ARBA" id="ARBA00022559"/>
    </source>
</evidence>
<keyword evidence="1 7" id="KW-0575">Peroxidase</keyword>
<dbReference type="GO" id="GO:0005739">
    <property type="term" value="C:mitochondrion"/>
    <property type="evidence" value="ECO:0007669"/>
    <property type="project" value="TreeGrafter"/>
</dbReference>
<dbReference type="EC" id="1.11.1.24" evidence="7"/>
<evidence type="ECO:0000259" key="10">
    <source>
        <dbReference type="PROSITE" id="PS51352"/>
    </source>
</evidence>
<dbReference type="GO" id="GO:0140824">
    <property type="term" value="F:thioredoxin-dependent peroxiredoxin activity"/>
    <property type="evidence" value="ECO:0007669"/>
    <property type="project" value="UniProtKB-EC"/>
</dbReference>
<evidence type="ECO:0000256" key="3">
    <source>
        <dbReference type="ARBA" id="ARBA00023002"/>
    </source>
</evidence>
<dbReference type="InterPro" id="IPR045020">
    <property type="entry name" value="PRX_1cys"/>
</dbReference>
<dbReference type="Pfam" id="PF00578">
    <property type="entry name" value="AhpC-TSA"/>
    <property type="match status" value="1"/>
</dbReference>
<feature type="domain" description="Thioredoxin" evidence="10">
    <location>
        <begin position="3"/>
        <end position="166"/>
    </location>
</feature>
<dbReference type="GO" id="GO:0005829">
    <property type="term" value="C:cytosol"/>
    <property type="evidence" value="ECO:0007669"/>
    <property type="project" value="TreeGrafter"/>
</dbReference>
<keyword evidence="3 7" id="KW-0560">Oxidoreductase</keyword>